<dbReference type="PANTHER" id="PTHR43727:SF2">
    <property type="entry name" value="GROUP IV DECARBOXYLASE"/>
    <property type="match status" value="1"/>
</dbReference>
<dbReference type="GO" id="GO:0008836">
    <property type="term" value="F:diaminopimelate decarboxylase activity"/>
    <property type="evidence" value="ECO:0007669"/>
    <property type="project" value="UniProtKB-EC"/>
</dbReference>
<dbReference type="NCBIfam" id="TIGR01048">
    <property type="entry name" value="lysA"/>
    <property type="match status" value="1"/>
</dbReference>
<dbReference type="EC" id="4.1.1.20" evidence="5 7"/>
<dbReference type="Gene3D" id="2.40.37.10">
    <property type="entry name" value="Lyase, Ornithine Decarboxylase, Chain A, domain 1"/>
    <property type="match status" value="1"/>
</dbReference>
<evidence type="ECO:0000256" key="5">
    <source>
        <dbReference type="NCBIfam" id="TIGR01048"/>
    </source>
</evidence>
<gene>
    <name evidence="10" type="primary">lysA</name>
    <name evidence="10" type="ORF">L3049_16940</name>
</gene>
<sequence>MFSSSKVSEFSTLPTPFYYYDMEVLQNTLELVKRESSKYGYHVHYAVKANANPTIMSTVQSYGFGADCVSGNEIKRSLETGFQANQIVYAGVGKSDQEIQTALESEIFCFNCESIPEMELINELAAESNKVAKIAIRINPNVNANTHHYITTGVEENKFGISRWEFENVVESLATFKNIELIGLHFHIGSQITDLSVFKGLCLRINEIKQWFIDRQILVDHINVGGGYGVDYNQPDENAIPDFETFFKIFNDFLDLSSNQELHFELGRSMVAQCGSLISKVLYVKNGVNTKFAILDAGMTELLRPALYQAYHKIENISSNGENENYDVVGPICESSDCFGKAVELPATKRNDLIAIRSAGAYGEAMASRYNLRDIAPSIFSNNL</sequence>
<dbReference type="InterPro" id="IPR002986">
    <property type="entry name" value="DAP_deCOOHase_LysA"/>
</dbReference>
<evidence type="ECO:0000256" key="4">
    <source>
        <dbReference type="ARBA" id="ARBA00023239"/>
    </source>
</evidence>
<keyword evidence="7" id="KW-0028">Amino-acid biosynthesis</keyword>
<evidence type="ECO:0000256" key="6">
    <source>
        <dbReference type="RuleBase" id="RU003737"/>
    </source>
</evidence>
<feature type="domain" description="Orn/DAP/Arg decarboxylase 2 N-terminal" evidence="9">
    <location>
        <begin position="39"/>
        <end position="272"/>
    </location>
</feature>
<keyword evidence="3" id="KW-0663">Pyridoxal phosphate</keyword>
<dbReference type="SUPFAM" id="SSF51419">
    <property type="entry name" value="PLP-binding barrel"/>
    <property type="match status" value="1"/>
</dbReference>
<dbReference type="SUPFAM" id="SSF50621">
    <property type="entry name" value="Alanine racemase C-terminal domain-like"/>
    <property type="match status" value="1"/>
</dbReference>
<dbReference type="InterPro" id="IPR022643">
    <property type="entry name" value="De-COase2_C"/>
</dbReference>
<dbReference type="Pfam" id="PF02784">
    <property type="entry name" value="Orn_Arg_deC_N"/>
    <property type="match status" value="1"/>
</dbReference>
<evidence type="ECO:0000256" key="1">
    <source>
        <dbReference type="ARBA" id="ARBA00001933"/>
    </source>
</evidence>
<comment type="catalytic activity">
    <reaction evidence="7">
        <text>meso-2,6-diaminopimelate + H(+) = L-lysine + CO2</text>
        <dbReference type="Rhea" id="RHEA:15101"/>
        <dbReference type="ChEBI" id="CHEBI:15378"/>
        <dbReference type="ChEBI" id="CHEBI:16526"/>
        <dbReference type="ChEBI" id="CHEBI:32551"/>
        <dbReference type="ChEBI" id="CHEBI:57791"/>
        <dbReference type="EC" id="4.1.1.20"/>
    </reaction>
</comment>
<comment type="pathway">
    <text evidence="7">Amino-acid biosynthesis; L-lysine biosynthesis via DAP pathway; L-lysine from DL-2,6-diaminopimelate: step 1/1.</text>
</comment>
<evidence type="ECO:0000313" key="10">
    <source>
        <dbReference type="EMBL" id="MDE5419681.1"/>
    </source>
</evidence>
<dbReference type="InterPro" id="IPR009006">
    <property type="entry name" value="Ala_racemase/Decarboxylase_C"/>
</dbReference>
<dbReference type="InterPro" id="IPR022653">
    <property type="entry name" value="De-COase2_pyr-phos_BS"/>
</dbReference>
<evidence type="ECO:0000256" key="3">
    <source>
        <dbReference type="ARBA" id="ARBA00022898"/>
    </source>
</evidence>
<dbReference type="CDD" id="cd06828">
    <property type="entry name" value="PLPDE_III_DapDC"/>
    <property type="match status" value="1"/>
</dbReference>
<dbReference type="Proteomes" id="UP001528920">
    <property type="component" value="Unassembled WGS sequence"/>
</dbReference>
<dbReference type="PROSITE" id="PS00878">
    <property type="entry name" value="ODR_DC_2_1"/>
    <property type="match status" value="1"/>
</dbReference>
<dbReference type="Gene3D" id="3.20.20.10">
    <property type="entry name" value="Alanine racemase"/>
    <property type="match status" value="1"/>
</dbReference>
<dbReference type="PRINTS" id="PR01179">
    <property type="entry name" value="ODADCRBXLASE"/>
</dbReference>
<comment type="caution">
    <text evidence="10">The sequence shown here is derived from an EMBL/GenBank/DDBJ whole genome shotgun (WGS) entry which is preliminary data.</text>
</comment>
<evidence type="ECO:0000313" key="11">
    <source>
        <dbReference type="Proteomes" id="UP001528920"/>
    </source>
</evidence>
<organism evidence="10 11">
    <name type="scientific">Paralabilibaculum antarcticum</name>
    <dbReference type="NCBI Taxonomy" id="2912572"/>
    <lineage>
        <taxon>Bacteria</taxon>
        <taxon>Pseudomonadati</taxon>
        <taxon>Bacteroidota</taxon>
        <taxon>Bacteroidia</taxon>
        <taxon>Marinilabiliales</taxon>
        <taxon>Marinifilaceae</taxon>
        <taxon>Paralabilibaculum</taxon>
    </lineage>
</organism>
<evidence type="ECO:0000259" key="9">
    <source>
        <dbReference type="Pfam" id="PF02784"/>
    </source>
</evidence>
<dbReference type="RefSeq" id="WP_275111010.1">
    <property type="nucleotide sequence ID" value="NZ_JAKJSC010000005.1"/>
</dbReference>
<feature type="domain" description="Orn/DAP/Arg decarboxylase 2 C-terminal" evidence="8">
    <location>
        <begin position="17"/>
        <end position="360"/>
    </location>
</feature>
<evidence type="ECO:0000256" key="7">
    <source>
        <dbReference type="RuleBase" id="RU003738"/>
    </source>
</evidence>
<comment type="cofactor">
    <cofactor evidence="1 7">
        <name>pyridoxal 5'-phosphate</name>
        <dbReference type="ChEBI" id="CHEBI:597326"/>
    </cofactor>
</comment>
<keyword evidence="2 7" id="KW-0210">Decarboxylase</keyword>
<dbReference type="InterPro" id="IPR000183">
    <property type="entry name" value="Orn/DAP/Arg_de-COase"/>
</dbReference>
<proteinExistence type="inferred from homology"/>
<evidence type="ECO:0000256" key="2">
    <source>
        <dbReference type="ARBA" id="ARBA00022793"/>
    </source>
</evidence>
<evidence type="ECO:0000259" key="8">
    <source>
        <dbReference type="Pfam" id="PF00278"/>
    </source>
</evidence>
<dbReference type="PRINTS" id="PR01181">
    <property type="entry name" value="DAPDCRBXLASE"/>
</dbReference>
<reference evidence="10 11" key="1">
    <citation type="submission" date="2022-01" db="EMBL/GenBank/DDBJ databases">
        <title>Labilibaculum sp. nov, a marine bacterium isolated from Antarctica.</title>
        <authorList>
            <person name="Dai W."/>
        </authorList>
    </citation>
    <scope>NUCLEOTIDE SEQUENCE [LARGE SCALE GENOMIC DNA]</scope>
    <source>
        <strain evidence="10 11">DW002</strain>
    </source>
</reference>
<dbReference type="PANTHER" id="PTHR43727">
    <property type="entry name" value="DIAMINOPIMELATE DECARBOXYLASE"/>
    <property type="match status" value="1"/>
</dbReference>
<dbReference type="InterPro" id="IPR029066">
    <property type="entry name" value="PLP-binding_barrel"/>
</dbReference>
<name>A0ABT5VW86_9BACT</name>
<dbReference type="EMBL" id="JAKJSC010000005">
    <property type="protein sequence ID" value="MDE5419681.1"/>
    <property type="molecule type" value="Genomic_DNA"/>
</dbReference>
<keyword evidence="11" id="KW-1185">Reference proteome</keyword>
<comment type="similarity">
    <text evidence="6">Belongs to the Orn/Lys/Arg decarboxylase class-II family.</text>
</comment>
<accession>A0ABT5VW86</accession>
<keyword evidence="4 7" id="KW-0456">Lyase</keyword>
<dbReference type="Pfam" id="PF00278">
    <property type="entry name" value="Orn_DAP_Arg_deC"/>
    <property type="match status" value="1"/>
</dbReference>
<dbReference type="InterPro" id="IPR022644">
    <property type="entry name" value="De-COase2_N"/>
</dbReference>
<protein>
    <recommendedName>
        <fullName evidence="5 7">Diaminopimelate decarboxylase</fullName>
        <ecNumber evidence="5 7">4.1.1.20</ecNumber>
    </recommendedName>
</protein>
<keyword evidence="7" id="KW-0457">Lysine biosynthesis</keyword>